<dbReference type="Pfam" id="PF03480">
    <property type="entry name" value="DctP"/>
    <property type="match status" value="1"/>
</dbReference>
<dbReference type="GO" id="GO:0030288">
    <property type="term" value="C:outer membrane-bounded periplasmic space"/>
    <property type="evidence" value="ECO:0007669"/>
    <property type="project" value="InterPro"/>
</dbReference>
<name>A0A212IW60_9DELT</name>
<dbReference type="PANTHER" id="PTHR33376:SF7">
    <property type="entry name" value="C4-DICARBOXYLATE-BINDING PROTEIN DCTB"/>
    <property type="match status" value="1"/>
</dbReference>
<evidence type="ECO:0000256" key="3">
    <source>
        <dbReference type="ARBA" id="ARBA00022729"/>
    </source>
</evidence>
<dbReference type="PIRSF" id="PIRSF006470">
    <property type="entry name" value="DctB"/>
    <property type="match status" value="1"/>
</dbReference>
<evidence type="ECO:0000256" key="1">
    <source>
        <dbReference type="ARBA" id="ARBA00009023"/>
    </source>
</evidence>
<organism evidence="5">
    <name type="scientific">uncultured delta proteobacterium</name>
    <dbReference type="NCBI Taxonomy" id="34034"/>
    <lineage>
        <taxon>Bacteria</taxon>
        <taxon>Deltaproteobacteria</taxon>
        <taxon>environmental samples</taxon>
    </lineage>
</organism>
<dbReference type="NCBIfam" id="TIGR00787">
    <property type="entry name" value="dctP"/>
    <property type="match status" value="1"/>
</dbReference>
<dbReference type="EMBL" id="FLUQ01000001">
    <property type="protein sequence ID" value="SBV91461.1"/>
    <property type="molecule type" value="Genomic_DNA"/>
</dbReference>
<protein>
    <submittedName>
        <fullName evidence="5">TRAP dicarboxylate transporter, DctP subunit</fullName>
    </submittedName>
</protein>
<comment type="similarity">
    <text evidence="1">Belongs to the bacterial solute-binding protein 7 family.</text>
</comment>
<proteinExistence type="inferred from homology"/>
<feature type="signal peptide" evidence="4">
    <location>
        <begin position="1"/>
        <end position="26"/>
    </location>
</feature>
<sequence length="337" mass="37373">MRIKSIRILAITMALCLGLGLNAASAAMTLKLGTVTPAVGDRLIEACEIFKKYVEEKTGGAITITLYPASQLGGEREMLEALQMGTLEMASLTNGPFPNFSKDILVFDIPFVFPSEAVAYTVLDGPFGDKLREKVLKDTGVRCLGFAENGFRHFTTTNKPIRVPGDVKGLKIRVMENQAHMAMIRELGGIPTPMAFAELYTALAQGVVDGQENPISLTASMRYYEVQKYLTMDGHLYCPYLFMVNEDIWKQMTADQQKIVMEGVAIWRDEERTRNKKQSDEAEHLMASKGTEIIKLTPDVHAQFQKQTAGVEDFIRKQVSPGLIEELKKAIADAQAK</sequence>
<dbReference type="InterPro" id="IPR018389">
    <property type="entry name" value="DctP_fam"/>
</dbReference>
<dbReference type="NCBIfam" id="NF037995">
    <property type="entry name" value="TRAP_S1"/>
    <property type="match status" value="1"/>
</dbReference>
<feature type="chain" id="PRO_5012758549" evidence="4">
    <location>
        <begin position="27"/>
        <end position="337"/>
    </location>
</feature>
<dbReference type="PANTHER" id="PTHR33376">
    <property type="match status" value="1"/>
</dbReference>
<gene>
    <name evidence="5" type="ORF">KL86DPRO_10195</name>
</gene>
<keyword evidence="2" id="KW-0813">Transport</keyword>
<dbReference type="AlphaFoldDB" id="A0A212IW60"/>
<dbReference type="Gene3D" id="3.40.190.170">
    <property type="entry name" value="Bacterial extracellular solute-binding protein, family 7"/>
    <property type="match status" value="1"/>
</dbReference>
<evidence type="ECO:0000256" key="4">
    <source>
        <dbReference type="SAM" id="SignalP"/>
    </source>
</evidence>
<dbReference type="InterPro" id="IPR038404">
    <property type="entry name" value="TRAP_DctP_sf"/>
</dbReference>
<dbReference type="InterPro" id="IPR004682">
    <property type="entry name" value="TRAP_DctP"/>
</dbReference>
<keyword evidence="3 4" id="KW-0732">Signal</keyword>
<reference evidence="5" key="1">
    <citation type="submission" date="2016-04" db="EMBL/GenBank/DDBJ databases">
        <authorList>
            <person name="Evans L.H."/>
            <person name="Alamgir A."/>
            <person name="Owens N."/>
            <person name="Weber N.D."/>
            <person name="Virtaneva K."/>
            <person name="Barbian K."/>
            <person name="Babar A."/>
            <person name="Rosenke K."/>
        </authorList>
    </citation>
    <scope>NUCLEOTIDE SEQUENCE</scope>
    <source>
        <strain evidence="5">86</strain>
    </source>
</reference>
<evidence type="ECO:0000313" key="5">
    <source>
        <dbReference type="EMBL" id="SBV91461.1"/>
    </source>
</evidence>
<dbReference type="GO" id="GO:0055085">
    <property type="term" value="P:transmembrane transport"/>
    <property type="evidence" value="ECO:0007669"/>
    <property type="project" value="InterPro"/>
</dbReference>
<accession>A0A212IW60</accession>
<evidence type="ECO:0000256" key="2">
    <source>
        <dbReference type="ARBA" id="ARBA00022448"/>
    </source>
</evidence>